<dbReference type="Proteomes" id="UP001141806">
    <property type="component" value="Unassembled WGS sequence"/>
</dbReference>
<evidence type="ECO:0000313" key="1">
    <source>
        <dbReference type="EMBL" id="KAJ4964228.1"/>
    </source>
</evidence>
<evidence type="ECO:0000313" key="2">
    <source>
        <dbReference type="Proteomes" id="UP001141806"/>
    </source>
</evidence>
<dbReference type="EMBL" id="JAMYWD010000008">
    <property type="protein sequence ID" value="KAJ4964228.1"/>
    <property type="molecule type" value="Genomic_DNA"/>
</dbReference>
<dbReference type="AlphaFoldDB" id="A0A9Q0HDF9"/>
<name>A0A9Q0HDF9_9MAGN</name>
<organism evidence="1 2">
    <name type="scientific">Protea cynaroides</name>
    <dbReference type="NCBI Taxonomy" id="273540"/>
    <lineage>
        <taxon>Eukaryota</taxon>
        <taxon>Viridiplantae</taxon>
        <taxon>Streptophyta</taxon>
        <taxon>Embryophyta</taxon>
        <taxon>Tracheophyta</taxon>
        <taxon>Spermatophyta</taxon>
        <taxon>Magnoliopsida</taxon>
        <taxon>Proteales</taxon>
        <taxon>Proteaceae</taxon>
        <taxon>Protea</taxon>
    </lineage>
</organism>
<accession>A0A9Q0HDF9</accession>
<keyword evidence="2" id="KW-1185">Reference proteome</keyword>
<sequence length="101" mass="11543">MYTGKNLSTSKLRFLPLSQMYVNPKIFSCQDWLTKALRRSEKAKDVDKIMPERLDEPRVTDDIPDYYTPICTINFTGLSGLRHSSGRVQLQAGYGAKVHHP</sequence>
<protein>
    <submittedName>
        <fullName evidence="1">Uncharacterized protein</fullName>
    </submittedName>
</protein>
<comment type="caution">
    <text evidence="1">The sequence shown here is derived from an EMBL/GenBank/DDBJ whole genome shotgun (WGS) entry which is preliminary data.</text>
</comment>
<gene>
    <name evidence="1" type="ORF">NE237_024167</name>
</gene>
<proteinExistence type="predicted"/>
<reference evidence="1" key="1">
    <citation type="journal article" date="2023" name="Plant J.">
        <title>The genome of the king protea, Protea cynaroides.</title>
        <authorList>
            <person name="Chang J."/>
            <person name="Duong T.A."/>
            <person name="Schoeman C."/>
            <person name="Ma X."/>
            <person name="Roodt D."/>
            <person name="Barker N."/>
            <person name="Li Z."/>
            <person name="Van de Peer Y."/>
            <person name="Mizrachi E."/>
        </authorList>
    </citation>
    <scope>NUCLEOTIDE SEQUENCE</scope>
    <source>
        <tissue evidence="1">Young leaves</tissue>
    </source>
</reference>